<proteinExistence type="predicted"/>
<dbReference type="OrthoDB" id="3784817at2"/>
<keyword evidence="3" id="KW-0804">Transcription</keyword>
<dbReference type="SUPFAM" id="SSF46689">
    <property type="entry name" value="Homeodomain-like"/>
    <property type="match status" value="1"/>
</dbReference>
<dbReference type="EMBL" id="NBXB01000004">
    <property type="protein sequence ID" value="RFA17148.1"/>
    <property type="molecule type" value="Genomic_DNA"/>
</dbReference>
<feature type="DNA-binding region" description="H-T-H motif" evidence="4">
    <location>
        <begin position="33"/>
        <end position="52"/>
    </location>
</feature>
<dbReference type="InterPro" id="IPR009057">
    <property type="entry name" value="Homeodomain-like_sf"/>
</dbReference>
<evidence type="ECO:0000256" key="2">
    <source>
        <dbReference type="ARBA" id="ARBA00023125"/>
    </source>
</evidence>
<evidence type="ECO:0000313" key="7">
    <source>
        <dbReference type="Proteomes" id="UP000256541"/>
    </source>
</evidence>
<dbReference type="GO" id="GO:0000976">
    <property type="term" value="F:transcription cis-regulatory region binding"/>
    <property type="evidence" value="ECO:0007669"/>
    <property type="project" value="TreeGrafter"/>
</dbReference>
<evidence type="ECO:0000256" key="1">
    <source>
        <dbReference type="ARBA" id="ARBA00023015"/>
    </source>
</evidence>
<dbReference type="Pfam" id="PF00440">
    <property type="entry name" value="TetR_N"/>
    <property type="match status" value="1"/>
</dbReference>
<dbReference type="PANTHER" id="PTHR30055">
    <property type="entry name" value="HTH-TYPE TRANSCRIPTIONAL REGULATOR RUTR"/>
    <property type="match status" value="1"/>
</dbReference>
<protein>
    <recommendedName>
        <fullName evidence="5">HTH tetR-type domain-containing protein</fullName>
    </recommendedName>
</protein>
<organism evidence="6 7">
    <name type="scientific">Subtercola boreus</name>
    <dbReference type="NCBI Taxonomy" id="120213"/>
    <lineage>
        <taxon>Bacteria</taxon>
        <taxon>Bacillati</taxon>
        <taxon>Actinomycetota</taxon>
        <taxon>Actinomycetes</taxon>
        <taxon>Micrococcales</taxon>
        <taxon>Microbacteriaceae</taxon>
        <taxon>Subtercola</taxon>
    </lineage>
</organism>
<dbReference type="RefSeq" id="WP_116409970.1">
    <property type="nucleotide sequence ID" value="NZ_NBXB01000004.1"/>
</dbReference>
<evidence type="ECO:0000256" key="3">
    <source>
        <dbReference type="ARBA" id="ARBA00023163"/>
    </source>
</evidence>
<keyword evidence="1" id="KW-0805">Transcription regulation</keyword>
<dbReference type="Gene3D" id="1.10.357.10">
    <property type="entry name" value="Tetracycline Repressor, domain 2"/>
    <property type="match status" value="1"/>
</dbReference>
<reference evidence="6 7" key="1">
    <citation type="submission" date="2017-04" db="EMBL/GenBank/DDBJ databases">
        <title>Comparative genome analysis of Subtercola boreus.</title>
        <authorList>
            <person name="Cho Y.-J."/>
            <person name="Cho A."/>
            <person name="Kim O.-S."/>
            <person name="Lee J.-I."/>
        </authorList>
    </citation>
    <scope>NUCLEOTIDE SEQUENCE [LARGE SCALE GENOMIC DNA]</scope>
    <source>
        <strain evidence="6 7">P27479</strain>
    </source>
</reference>
<feature type="domain" description="HTH tetR-type" evidence="5">
    <location>
        <begin position="10"/>
        <end position="70"/>
    </location>
</feature>
<gene>
    <name evidence="6" type="ORF">B7R22_01025</name>
</gene>
<dbReference type="InterPro" id="IPR050109">
    <property type="entry name" value="HTH-type_TetR-like_transc_reg"/>
</dbReference>
<comment type="caution">
    <text evidence="6">The sequence shown here is derived from an EMBL/GenBank/DDBJ whole genome shotgun (WGS) entry which is preliminary data.</text>
</comment>
<evidence type="ECO:0000259" key="5">
    <source>
        <dbReference type="PROSITE" id="PS50977"/>
    </source>
</evidence>
<dbReference type="PROSITE" id="PS50977">
    <property type="entry name" value="HTH_TETR_2"/>
    <property type="match status" value="1"/>
</dbReference>
<accession>A0A3E0W6Y4</accession>
<sequence length="234" mass="24858">MTAPDLAPRDLQRARLVEVAAGLLEATGSDSVTTRSVSQAAGVQAPMIYRLFGDKEGLLAAVAEHGFATYMAKKRPLDADDDPVENLRSGWCLHIGFGLANPALFRLMHTTLLTANGQRVADAGGEVLRERVRRVARAGRLRVGERRAVELIRAAGTGVVFTLIDQPEAERDGTLAGLAWEAVCASILTAEPTAASDDAAARIAAVTLRASLPGFDAFTSAERALLGDWLDRLA</sequence>
<dbReference type="InterPro" id="IPR001647">
    <property type="entry name" value="HTH_TetR"/>
</dbReference>
<keyword evidence="2 4" id="KW-0238">DNA-binding</keyword>
<dbReference type="AlphaFoldDB" id="A0A3E0W6Y4"/>
<name>A0A3E0W6Y4_9MICO</name>
<evidence type="ECO:0000256" key="4">
    <source>
        <dbReference type="PROSITE-ProRule" id="PRU00335"/>
    </source>
</evidence>
<evidence type="ECO:0000313" key="6">
    <source>
        <dbReference type="EMBL" id="RFA17148.1"/>
    </source>
</evidence>
<dbReference type="Proteomes" id="UP000256541">
    <property type="component" value="Unassembled WGS sequence"/>
</dbReference>
<dbReference type="PANTHER" id="PTHR30055:SF234">
    <property type="entry name" value="HTH-TYPE TRANSCRIPTIONAL REGULATOR BETI"/>
    <property type="match status" value="1"/>
</dbReference>
<dbReference type="GO" id="GO:0003700">
    <property type="term" value="F:DNA-binding transcription factor activity"/>
    <property type="evidence" value="ECO:0007669"/>
    <property type="project" value="TreeGrafter"/>
</dbReference>